<dbReference type="AlphaFoldDB" id="A0A426YJ56"/>
<evidence type="ECO:0000313" key="1">
    <source>
        <dbReference type="EMBL" id="RRT51700.1"/>
    </source>
</evidence>
<organism evidence="1 2">
    <name type="scientific">Ensete ventricosum</name>
    <name type="common">Abyssinian banana</name>
    <name type="synonym">Musa ensete</name>
    <dbReference type="NCBI Taxonomy" id="4639"/>
    <lineage>
        <taxon>Eukaryota</taxon>
        <taxon>Viridiplantae</taxon>
        <taxon>Streptophyta</taxon>
        <taxon>Embryophyta</taxon>
        <taxon>Tracheophyta</taxon>
        <taxon>Spermatophyta</taxon>
        <taxon>Magnoliopsida</taxon>
        <taxon>Liliopsida</taxon>
        <taxon>Zingiberales</taxon>
        <taxon>Musaceae</taxon>
        <taxon>Ensete</taxon>
    </lineage>
</organism>
<comment type="caution">
    <text evidence="1">The sequence shown here is derived from an EMBL/GenBank/DDBJ whole genome shotgun (WGS) entry which is preliminary data.</text>
</comment>
<evidence type="ECO:0000313" key="2">
    <source>
        <dbReference type="Proteomes" id="UP000287651"/>
    </source>
</evidence>
<proteinExistence type="predicted"/>
<dbReference type="EMBL" id="AMZH03012090">
    <property type="protein sequence ID" value="RRT51700.1"/>
    <property type="molecule type" value="Genomic_DNA"/>
</dbReference>
<reference evidence="1 2" key="1">
    <citation type="journal article" date="2014" name="Agronomy (Basel)">
        <title>A Draft Genome Sequence for Ensete ventricosum, the Drought-Tolerant Tree Against Hunger.</title>
        <authorList>
            <person name="Harrison J."/>
            <person name="Moore K.A."/>
            <person name="Paszkiewicz K."/>
            <person name="Jones T."/>
            <person name="Grant M."/>
            <person name="Ambacheew D."/>
            <person name="Muzemil S."/>
            <person name="Studholme D.J."/>
        </authorList>
    </citation>
    <scope>NUCLEOTIDE SEQUENCE [LARGE SCALE GENOMIC DNA]</scope>
</reference>
<name>A0A426YJ56_ENSVE</name>
<accession>A0A426YJ56</accession>
<protein>
    <submittedName>
        <fullName evidence="1">Uncharacterized protein</fullName>
    </submittedName>
</protein>
<gene>
    <name evidence="1" type="ORF">B296_00034498</name>
</gene>
<sequence>MERGVRLSSSSCWRTVRYAAKSYNGRGRGFRCLIRGGKSQINPSRTTHCSEHREAAAAPCAFVDAAASQFCYLLRPSFVQSHPPLVAESKALFSFSDGPLSTLLRAFVSSASMQPKLRDAIISLM</sequence>
<dbReference type="Proteomes" id="UP000287651">
    <property type="component" value="Unassembled WGS sequence"/>
</dbReference>